<evidence type="ECO:0000313" key="2">
    <source>
        <dbReference type="EMBL" id="RAI25798.1"/>
    </source>
</evidence>
<dbReference type="PANTHER" id="PTHR43434">
    <property type="entry name" value="PHOSPHOGLYCOLATE PHOSPHATASE"/>
    <property type="match status" value="1"/>
</dbReference>
<dbReference type="SFLD" id="SFLDS00003">
    <property type="entry name" value="Haloacid_Dehalogenase"/>
    <property type="match status" value="1"/>
</dbReference>
<dbReference type="GO" id="GO:0019700">
    <property type="term" value="P:organic phosphonate catabolic process"/>
    <property type="evidence" value="ECO:0007669"/>
    <property type="project" value="InterPro"/>
</dbReference>
<dbReference type="InterPro" id="IPR023198">
    <property type="entry name" value="PGP-like_dom2"/>
</dbReference>
<keyword evidence="1" id="KW-0479">Metal-binding</keyword>
<protein>
    <recommendedName>
        <fullName evidence="1">Phosphonoacetaldehyde hydrolase</fullName>
        <shortName evidence="1">Phosphonatase</shortName>
        <ecNumber evidence="1">3.11.1.1</ecNumber>
    </recommendedName>
    <alternativeName>
        <fullName evidence="1">Phosphonoacetaldehyde phosphonohydrolase</fullName>
    </alternativeName>
</protein>
<dbReference type="RefSeq" id="WP_111435578.1">
    <property type="nucleotide sequence ID" value="NZ_JACIGG010000015.1"/>
</dbReference>
<proteinExistence type="inferred from homology"/>
<organism evidence="2 3">
    <name type="scientific">Rhodobium orientis</name>
    <dbReference type="NCBI Taxonomy" id="34017"/>
    <lineage>
        <taxon>Bacteria</taxon>
        <taxon>Pseudomonadati</taxon>
        <taxon>Pseudomonadota</taxon>
        <taxon>Alphaproteobacteria</taxon>
        <taxon>Hyphomicrobiales</taxon>
        <taxon>Rhodobiaceae</taxon>
        <taxon>Rhodobium</taxon>
    </lineage>
</organism>
<dbReference type="NCBIfam" id="TIGR01422">
    <property type="entry name" value="phosphonatase"/>
    <property type="match status" value="1"/>
</dbReference>
<comment type="caution">
    <text evidence="2">The sequence shown here is derived from an EMBL/GenBank/DDBJ whole genome shotgun (WGS) entry which is preliminary data.</text>
</comment>
<dbReference type="GO" id="GO:0000287">
    <property type="term" value="F:magnesium ion binding"/>
    <property type="evidence" value="ECO:0007669"/>
    <property type="project" value="UniProtKB-UniRule"/>
</dbReference>
<feature type="active site" description="Schiff-base intermediate with substrate" evidence="1">
    <location>
        <position position="53"/>
    </location>
</feature>
<gene>
    <name evidence="1" type="primary">phnX</name>
    <name evidence="2" type="ORF">CH339_16980</name>
</gene>
<keyword evidence="1" id="KW-0460">Magnesium</keyword>
<dbReference type="AlphaFoldDB" id="A0A327JQZ7"/>
<name>A0A327JQZ7_9HYPH</name>
<feature type="binding site" evidence="1">
    <location>
        <position position="14"/>
    </location>
    <ligand>
        <name>Mg(2+)</name>
        <dbReference type="ChEBI" id="CHEBI:18420"/>
    </ligand>
</feature>
<dbReference type="InterPro" id="IPR050155">
    <property type="entry name" value="HAD-like_hydrolase_sf"/>
</dbReference>
<comment type="subunit">
    <text evidence="1">Homodimer.</text>
</comment>
<dbReference type="SFLD" id="SFLDG01129">
    <property type="entry name" value="C1.5:_HAD__Beta-PGM__Phosphata"/>
    <property type="match status" value="1"/>
</dbReference>
<dbReference type="GO" id="GO:0050194">
    <property type="term" value="F:phosphonoacetaldehyde hydrolase activity"/>
    <property type="evidence" value="ECO:0007669"/>
    <property type="project" value="UniProtKB-UniRule"/>
</dbReference>
<evidence type="ECO:0000256" key="1">
    <source>
        <dbReference type="HAMAP-Rule" id="MF_01375"/>
    </source>
</evidence>
<feature type="active site" description="Nucleophile" evidence="1">
    <location>
        <position position="12"/>
    </location>
</feature>
<keyword evidence="3" id="KW-1185">Reference proteome</keyword>
<evidence type="ECO:0000313" key="3">
    <source>
        <dbReference type="Proteomes" id="UP000249299"/>
    </source>
</evidence>
<dbReference type="InterPro" id="IPR006323">
    <property type="entry name" value="Phosphonoacetald_hydro"/>
</dbReference>
<dbReference type="InterPro" id="IPR023214">
    <property type="entry name" value="HAD_sf"/>
</dbReference>
<feature type="binding site" evidence="1">
    <location>
        <position position="187"/>
    </location>
    <ligand>
        <name>Mg(2+)</name>
        <dbReference type="ChEBI" id="CHEBI:18420"/>
    </ligand>
</feature>
<dbReference type="SUPFAM" id="SSF56784">
    <property type="entry name" value="HAD-like"/>
    <property type="match status" value="1"/>
</dbReference>
<keyword evidence="1" id="KW-0704">Schiff base</keyword>
<keyword evidence="1 2" id="KW-0378">Hydrolase</keyword>
<dbReference type="Pfam" id="PF00702">
    <property type="entry name" value="Hydrolase"/>
    <property type="match status" value="1"/>
</dbReference>
<reference evidence="2 3" key="1">
    <citation type="submission" date="2017-07" db="EMBL/GenBank/DDBJ databases">
        <title>Draft Genome Sequences of Select Purple Nonsulfur Bacteria.</title>
        <authorList>
            <person name="Lasarre B."/>
            <person name="Mckinlay J.B."/>
        </authorList>
    </citation>
    <scope>NUCLEOTIDE SEQUENCE [LARGE SCALE GENOMIC DNA]</scope>
    <source>
        <strain evidence="2 3">DSM 11290</strain>
    </source>
</reference>
<comment type="cofactor">
    <cofactor evidence="1">
        <name>Mg(2+)</name>
        <dbReference type="ChEBI" id="CHEBI:18420"/>
    </cofactor>
    <text evidence="1">Binds 1 Mg(2+) ion per subunit.</text>
</comment>
<dbReference type="InterPro" id="IPR036412">
    <property type="entry name" value="HAD-like_sf"/>
</dbReference>
<dbReference type="GO" id="GO:0005829">
    <property type="term" value="C:cytosol"/>
    <property type="evidence" value="ECO:0007669"/>
    <property type="project" value="TreeGrafter"/>
</dbReference>
<dbReference type="EC" id="3.11.1.1" evidence="1"/>
<dbReference type="Gene3D" id="1.10.150.240">
    <property type="entry name" value="Putative phosphatase, domain 2"/>
    <property type="match status" value="1"/>
</dbReference>
<feature type="binding site" evidence="1">
    <location>
        <position position="12"/>
    </location>
    <ligand>
        <name>Mg(2+)</name>
        <dbReference type="ChEBI" id="CHEBI:18420"/>
    </ligand>
</feature>
<dbReference type="GO" id="GO:0008967">
    <property type="term" value="F:phosphoglycolate phosphatase activity"/>
    <property type="evidence" value="ECO:0007669"/>
    <property type="project" value="TreeGrafter"/>
</dbReference>
<accession>A0A327JQZ7</accession>
<dbReference type="SFLD" id="SFLDG01135">
    <property type="entry name" value="C1.5.6:_HAD__Beta-PGM__Phospha"/>
    <property type="match status" value="1"/>
</dbReference>
<comment type="function">
    <text evidence="1">Involved in phosphonate degradation.</text>
</comment>
<dbReference type="OrthoDB" id="5504491at2"/>
<dbReference type="PANTHER" id="PTHR43434:SF19">
    <property type="entry name" value="PHOSPHONOACETALDEHYDE HYDROLASE"/>
    <property type="match status" value="1"/>
</dbReference>
<dbReference type="GO" id="GO:0006281">
    <property type="term" value="P:DNA repair"/>
    <property type="evidence" value="ECO:0007669"/>
    <property type="project" value="TreeGrafter"/>
</dbReference>
<dbReference type="Proteomes" id="UP000249299">
    <property type="component" value="Unassembled WGS sequence"/>
</dbReference>
<comment type="similarity">
    <text evidence="1">Belongs to the HAD-like hydrolase superfamily. PhnX family.</text>
</comment>
<dbReference type="HAMAP" id="MF_01375">
    <property type="entry name" value="PhnX"/>
    <property type="match status" value="1"/>
</dbReference>
<comment type="catalytic activity">
    <reaction evidence="1">
        <text>phosphonoacetaldehyde + H2O = acetaldehyde + phosphate + H(+)</text>
        <dbReference type="Rhea" id="RHEA:18905"/>
        <dbReference type="ChEBI" id="CHEBI:15343"/>
        <dbReference type="ChEBI" id="CHEBI:15377"/>
        <dbReference type="ChEBI" id="CHEBI:15378"/>
        <dbReference type="ChEBI" id="CHEBI:43474"/>
        <dbReference type="ChEBI" id="CHEBI:58383"/>
        <dbReference type="EC" id="3.11.1.1"/>
    </reaction>
</comment>
<dbReference type="Gene3D" id="3.40.50.1000">
    <property type="entry name" value="HAD superfamily/HAD-like"/>
    <property type="match status" value="1"/>
</dbReference>
<dbReference type="EMBL" id="NPEV01000041">
    <property type="protein sequence ID" value="RAI25798.1"/>
    <property type="molecule type" value="Genomic_DNA"/>
</dbReference>
<sequence>MTYKHLKAAVFDWAGTMVDFGSSAPMGAFVDVFSEFGVPISIADARKPMGLPKLDHIRALGAMPHIADAWREAHGGAPFDEAAANEVYKLYVPRVSAVVPDYADLIPGAAETVAALRAGGLKIGSTTGYTRSVMEGVLPRAADQGYAPDNLVCADDVPEGRPTPLMMYRCFLDLCVWPAASVVKVDDTAPGITEGRAAGSWTVGVALSGNEAGLSAEEYGALRDSDRQALREKAGSVLADADYVIDTVADLMPVMDEIEQRMASGERPRIS</sequence>